<evidence type="ECO:0000313" key="4">
    <source>
        <dbReference type="Proteomes" id="UP000193866"/>
    </source>
</evidence>
<organism evidence="3 4">
    <name type="scientific">Mycolicibacter longobardus</name>
    <dbReference type="NCBI Taxonomy" id="1108812"/>
    <lineage>
        <taxon>Bacteria</taxon>
        <taxon>Bacillati</taxon>
        <taxon>Actinomycetota</taxon>
        <taxon>Actinomycetes</taxon>
        <taxon>Mycobacteriales</taxon>
        <taxon>Mycobacteriaceae</taxon>
        <taxon>Mycolicibacter</taxon>
    </lineage>
</organism>
<proteinExistence type="predicted"/>
<dbReference type="Gene3D" id="3.40.50.150">
    <property type="entry name" value="Vaccinia Virus protein VP39"/>
    <property type="match status" value="1"/>
</dbReference>
<sequence length="208" mass="22584">MTESVRDVREFWDEFYLQKVWSGRVNARLVEVATELPAGRALDVGCGEGADAIWLAEHGWQVVAVDVSATALQRAGAAARESDAGPRIRFERHDLPESFPEGEFDLVQAQFLHSPVHLDRDAVLRQGAAAVAVDGTLLIVDHAAAPPWAGDHASNHEFPTVEGVSAALGLDDTRWNRLRAERVERPAVGPEGQSATIADNVLVLRRVG</sequence>
<dbReference type="Proteomes" id="UP000193866">
    <property type="component" value="Unassembled WGS sequence"/>
</dbReference>
<name>A0A1X1YMM0_9MYCO</name>
<dbReference type="RefSeq" id="WP_085263973.1">
    <property type="nucleotide sequence ID" value="NZ_LQPG01000011.1"/>
</dbReference>
<comment type="caution">
    <text evidence="3">The sequence shown here is derived from an EMBL/GenBank/DDBJ whole genome shotgun (WGS) entry which is preliminary data.</text>
</comment>
<dbReference type="STRING" id="1108812.AWC16_07930"/>
<dbReference type="OrthoDB" id="9786503at2"/>
<keyword evidence="3" id="KW-0489">Methyltransferase</keyword>
<dbReference type="CDD" id="cd02440">
    <property type="entry name" value="AdoMet_MTases"/>
    <property type="match status" value="1"/>
</dbReference>
<dbReference type="SUPFAM" id="SSF53335">
    <property type="entry name" value="S-adenosyl-L-methionine-dependent methyltransferases"/>
    <property type="match status" value="1"/>
</dbReference>
<evidence type="ECO:0000259" key="2">
    <source>
        <dbReference type="Pfam" id="PF13649"/>
    </source>
</evidence>
<keyword evidence="1 3" id="KW-0808">Transferase</keyword>
<evidence type="ECO:0000313" key="3">
    <source>
        <dbReference type="EMBL" id="ORW12338.1"/>
    </source>
</evidence>
<accession>A0A1X1YMM0</accession>
<dbReference type="EMBL" id="LQPG01000011">
    <property type="protein sequence ID" value="ORW12338.1"/>
    <property type="molecule type" value="Genomic_DNA"/>
</dbReference>
<dbReference type="InterPro" id="IPR029063">
    <property type="entry name" value="SAM-dependent_MTases_sf"/>
</dbReference>
<dbReference type="Pfam" id="PF13649">
    <property type="entry name" value="Methyltransf_25"/>
    <property type="match status" value="1"/>
</dbReference>
<dbReference type="GO" id="GO:0008168">
    <property type="term" value="F:methyltransferase activity"/>
    <property type="evidence" value="ECO:0007669"/>
    <property type="project" value="UniProtKB-KW"/>
</dbReference>
<dbReference type="PANTHER" id="PTHR43861:SF3">
    <property type="entry name" value="PUTATIVE (AFU_ORTHOLOGUE AFUA_2G14390)-RELATED"/>
    <property type="match status" value="1"/>
</dbReference>
<dbReference type="GO" id="GO:0032259">
    <property type="term" value="P:methylation"/>
    <property type="evidence" value="ECO:0007669"/>
    <property type="project" value="UniProtKB-KW"/>
</dbReference>
<dbReference type="PANTHER" id="PTHR43861">
    <property type="entry name" value="TRANS-ACONITATE 2-METHYLTRANSFERASE-RELATED"/>
    <property type="match status" value="1"/>
</dbReference>
<evidence type="ECO:0000256" key="1">
    <source>
        <dbReference type="ARBA" id="ARBA00022679"/>
    </source>
</evidence>
<gene>
    <name evidence="3" type="ORF">AWC16_07930</name>
</gene>
<dbReference type="AlphaFoldDB" id="A0A1X1YMM0"/>
<dbReference type="InterPro" id="IPR041698">
    <property type="entry name" value="Methyltransf_25"/>
</dbReference>
<feature type="domain" description="Methyltransferase" evidence="2">
    <location>
        <begin position="42"/>
        <end position="132"/>
    </location>
</feature>
<reference evidence="3 4" key="1">
    <citation type="submission" date="2016-01" db="EMBL/GenBank/DDBJ databases">
        <title>The new phylogeny of the genus Mycobacterium.</title>
        <authorList>
            <person name="Tarcisio F."/>
            <person name="Conor M."/>
            <person name="Antonella G."/>
            <person name="Elisabetta G."/>
            <person name="Giulia F.S."/>
            <person name="Sara T."/>
            <person name="Anna F."/>
            <person name="Clotilde B."/>
            <person name="Roberto B."/>
            <person name="Veronica D.S."/>
            <person name="Fabio R."/>
            <person name="Monica P."/>
            <person name="Olivier J."/>
            <person name="Enrico T."/>
            <person name="Nicola S."/>
        </authorList>
    </citation>
    <scope>NUCLEOTIDE SEQUENCE [LARGE SCALE GENOMIC DNA]</scope>
    <source>
        <strain evidence="3 4">DSM 45394</strain>
    </source>
</reference>
<protein>
    <submittedName>
        <fullName evidence="3">SAM-dependent methyltransferase</fullName>
    </submittedName>
</protein>
<keyword evidence="4" id="KW-1185">Reference proteome</keyword>